<sequence>MTGTVRPPAAEDIESALKGPLAGDSPLNRLKLIRWSDFSLVPVILVLMVIGFIVSPVFLSSENLINVVQQSSELSLLVLAQAFILICGRMDLSLESTIGIAPVIALWLVLPAGGDRFAGLGVMPAWTAIPLCLLAGVAIGAFNGFLMLKLRVNGFIATLGMLMMLRGLHIGITEGKSIIDVPASFSYLGKAAWLGAPAAVWICLALFAVGGAALAWTRHGRSLYAIGGNPEAARAAGIRVDRITWIVLAIGGLLAAFAGILYTGHYGSVGASQGKDMIFDVMAAAVIGGIGLKGGRGTIFGALTGVLTLRLVVNVMTLAGVPGQWEKFLNGAIIIIALAASRYASREEQD</sequence>
<evidence type="ECO:0000256" key="7">
    <source>
        <dbReference type="ARBA" id="ARBA00023136"/>
    </source>
</evidence>
<keyword evidence="6 9" id="KW-1133">Transmembrane helix</keyword>
<accession>A0ABV2U4A3</accession>
<feature type="transmembrane region" description="Helical" evidence="9">
    <location>
        <begin position="277"/>
        <end position="292"/>
    </location>
</feature>
<dbReference type="Pfam" id="PF02653">
    <property type="entry name" value="BPD_transp_2"/>
    <property type="match status" value="1"/>
</dbReference>
<feature type="transmembrane region" description="Helical" evidence="9">
    <location>
        <begin position="155"/>
        <end position="172"/>
    </location>
</feature>
<keyword evidence="4" id="KW-0997">Cell inner membrane</keyword>
<name>A0ABV2U4A3_9ACTN</name>
<feature type="transmembrane region" description="Helical" evidence="9">
    <location>
        <begin position="125"/>
        <end position="148"/>
    </location>
</feature>
<keyword evidence="3" id="KW-1003">Cell membrane</keyword>
<feature type="transmembrane region" description="Helical" evidence="9">
    <location>
        <begin position="71"/>
        <end position="87"/>
    </location>
</feature>
<feature type="transmembrane region" description="Helical" evidence="9">
    <location>
        <begin position="94"/>
        <end position="113"/>
    </location>
</feature>
<feature type="transmembrane region" description="Helical" evidence="9">
    <location>
        <begin position="243"/>
        <end position="265"/>
    </location>
</feature>
<comment type="caution">
    <text evidence="10">The sequence shown here is derived from an EMBL/GenBank/DDBJ whole genome shotgun (WGS) entry which is preliminary data.</text>
</comment>
<evidence type="ECO:0000313" key="11">
    <source>
        <dbReference type="Proteomes" id="UP001550044"/>
    </source>
</evidence>
<gene>
    <name evidence="10" type="ORF">ABZV61_07630</name>
</gene>
<evidence type="ECO:0000256" key="9">
    <source>
        <dbReference type="SAM" id="Phobius"/>
    </source>
</evidence>
<organism evidence="10 11">
    <name type="scientific">Streptomyces sp. 900116325</name>
    <dbReference type="NCBI Taxonomy" id="3154295"/>
    <lineage>
        <taxon>Bacteria</taxon>
        <taxon>Bacillati</taxon>
        <taxon>Actinomycetota</taxon>
        <taxon>Actinomycetes</taxon>
        <taxon>Kitasatosporales</taxon>
        <taxon>Streptomycetaceae</taxon>
        <taxon>Streptomyces</taxon>
    </lineage>
</organism>
<dbReference type="InterPro" id="IPR001851">
    <property type="entry name" value="ABC_transp_permease"/>
</dbReference>
<evidence type="ECO:0000313" key="10">
    <source>
        <dbReference type="EMBL" id="MET8432672.1"/>
    </source>
</evidence>
<dbReference type="PANTHER" id="PTHR32196">
    <property type="entry name" value="ABC TRANSPORTER PERMEASE PROTEIN YPHD-RELATED-RELATED"/>
    <property type="match status" value="1"/>
</dbReference>
<comment type="subcellular location">
    <subcellularLocation>
        <location evidence="1">Cell membrane</location>
        <topology evidence="1">Multi-pass membrane protein</topology>
    </subcellularLocation>
</comment>
<feature type="transmembrane region" description="Helical" evidence="9">
    <location>
        <begin position="299"/>
        <end position="322"/>
    </location>
</feature>
<evidence type="ECO:0000256" key="2">
    <source>
        <dbReference type="ARBA" id="ARBA00022448"/>
    </source>
</evidence>
<evidence type="ECO:0000256" key="6">
    <source>
        <dbReference type="ARBA" id="ARBA00022989"/>
    </source>
</evidence>
<keyword evidence="2" id="KW-0813">Transport</keyword>
<dbReference type="PANTHER" id="PTHR32196:SF71">
    <property type="entry name" value="AUTOINDUCER 2 IMPORT SYSTEM PERMEASE PROTEIN LSRD"/>
    <property type="match status" value="1"/>
</dbReference>
<keyword evidence="7 9" id="KW-0472">Membrane</keyword>
<keyword evidence="11" id="KW-1185">Reference proteome</keyword>
<feature type="transmembrane region" description="Helical" evidence="9">
    <location>
        <begin position="192"/>
        <end position="216"/>
    </location>
</feature>
<dbReference type="Proteomes" id="UP001550044">
    <property type="component" value="Unassembled WGS sequence"/>
</dbReference>
<reference evidence="10 11" key="1">
    <citation type="submission" date="2024-06" db="EMBL/GenBank/DDBJ databases">
        <title>The Natural Products Discovery Center: Release of the First 8490 Sequenced Strains for Exploring Actinobacteria Biosynthetic Diversity.</title>
        <authorList>
            <person name="Kalkreuter E."/>
            <person name="Kautsar S.A."/>
            <person name="Yang D."/>
            <person name="Bader C.D."/>
            <person name="Teijaro C.N."/>
            <person name="Fluegel L."/>
            <person name="Davis C.M."/>
            <person name="Simpson J.R."/>
            <person name="Lauterbach L."/>
            <person name="Steele A.D."/>
            <person name="Gui C."/>
            <person name="Meng S."/>
            <person name="Li G."/>
            <person name="Viehrig K."/>
            <person name="Ye F."/>
            <person name="Su P."/>
            <person name="Kiefer A.F."/>
            <person name="Nichols A."/>
            <person name="Cepeda A.J."/>
            <person name="Yan W."/>
            <person name="Fan B."/>
            <person name="Jiang Y."/>
            <person name="Adhikari A."/>
            <person name="Zheng C.-J."/>
            <person name="Schuster L."/>
            <person name="Cowan T.M."/>
            <person name="Smanski M.J."/>
            <person name="Chevrette M.G."/>
            <person name="De Carvalho L.P.S."/>
            <person name="Shen B."/>
        </authorList>
    </citation>
    <scope>NUCLEOTIDE SEQUENCE [LARGE SCALE GENOMIC DNA]</scope>
    <source>
        <strain evidence="10 11">NPDC005137</strain>
    </source>
</reference>
<evidence type="ECO:0000256" key="5">
    <source>
        <dbReference type="ARBA" id="ARBA00022692"/>
    </source>
</evidence>
<protein>
    <recommendedName>
        <fullName evidence="8">Autoinducer 2 import system permease protein LsrD</fullName>
    </recommendedName>
</protein>
<evidence type="ECO:0000256" key="1">
    <source>
        <dbReference type="ARBA" id="ARBA00004651"/>
    </source>
</evidence>
<dbReference type="EMBL" id="JBEXIP010000004">
    <property type="protein sequence ID" value="MET8432672.1"/>
    <property type="molecule type" value="Genomic_DNA"/>
</dbReference>
<feature type="transmembrane region" description="Helical" evidence="9">
    <location>
        <begin position="38"/>
        <end position="59"/>
    </location>
</feature>
<evidence type="ECO:0000256" key="3">
    <source>
        <dbReference type="ARBA" id="ARBA00022475"/>
    </source>
</evidence>
<evidence type="ECO:0000256" key="8">
    <source>
        <dbReference type="ARBA" id="ARBA00039381"/>
    </source>
</evidence>
<dbReference type="RefSeq" id="WP_327423923.1">
    <property type="nucleotide sequence ID" value="NZ_JBEXEB010000001.1"/>
</dbReference>
<keyword evidence="5 9" id="KW-0812">Transmembrane</keyword>
<dbReference type="CDD" id="cd06579">
    <property type="entry name" value="TM_PBP1_transp_AraH_like"/>
    <property type="match status" value="1"/>
</dbReference>
<proteinExistence type="predicted"/>
<evidence type="ECO:0000256" key="4">
    <source>
        <dbReference type="ARBA" id="ARBA00022519"/>
    </source>
</evidence>